<protein>
    <recommendedName>
        <fullName evidence="3">Protein TEX261</fullName>
    </recommendedName>
</protein>
<comment type="subcellular location">
    <subcellularLocation>
        <location evidence="1">Membrane</location>
        <topology evidence="1">Multi-pass membrane protein</topology>
    </subcellularLocation>
</comment>
<gene>
    <name evidence="8" type="ORF">LOD99_10328</name>
</gene>
<comment type="caution">
    <text evidence="8">The sequence shown here is derived from an EMBL/GenBank/DDBJ whole genome shotgun (WGS) entry which is preliminary data.</text>
</comment>
<proteinExistence type="inferred from homology"/>
<evidence type="ECO:0000256" key="5">
    <source>
        <dbReference type="ARBA" id="ARBA00022989"/>
    </source>
</evidence>
<dbReference type="GO" id="GO:0005789">
    <property type="term" value="C:endoplasmic reticulum membrane"/>
    <property type="evidence" value="ECO:0007669"/>
    <property type="project" value="TreeGrafter"/>
</dbReference>
<name>A0AAV7KL62_9METZ</name>
<keyword evidence="5 7" id="KW-1133">Transmembrane helix</keyword>
<dbReference type="GO" id="GO:0030134">
    <property type="term" value="C:COPII-coated ER to Golgi transport vesicle"/>
    <property type="evidence" value="ECO:0007669"/>
    <property type="project" value="TreeGrafter"/>
</dbReference>
<keyword evidence="9" id="KW-1185">Reference proteome</keyword>
<evidence type="ECO:0000256" key="1">
    <source>
        <dbReference type="ARBA" id="ARBA00004141"/>
    </source>
</evidence>
<keyword evidence="4 7" id="KW-0812">Transmembrane</keyword>
<feature type="transmembrane region" description="Helical" evidence="7">
    <location>
        <begin position="100"/>
        <end position="118"/>
    </location>
</feature>
<dbReference type="EMBL" id="JAKMXF010000029">
    <property type="protein sequence ID" value="KAI6660686.1"/>
    <property type="molecule type" value="Genomic_DNA"/>
</dbReference>
<dbReference type="Pfam" id="PF04148">
    <property type="entry name" value="Erv26"/>
    <property type="match status" value="1"/>
</dbReference>
<evidence type="ECO:0000256" key="7">
    <source>
        <dbReference type="SAM" id="Phobius"/>
    </source>
</evidence>
<dbReference type="PANTHER" id="PTHR13144:SF0">
    <property type="entry name" value="PROTEIN TEX261"/>
    <property type="match status" value="1"/>
</dbReference>
<dbReference type="AlphaFoldDB" id="A0AAV7KL62"/>
<evidence type="ECO:0000313" key="8">
    <source>
        <dbReference type="EMBL" id="KAI6660686.1"/>
    </source>
</evidence>
<dbReference type="PANTHER" id="PTHR13144">
    <property type="entry name" value="TEX261 PROTEIN"/>
    <property type="match status" value="1"/>
</dbReference>
<evidence type="ECO:0000256" key="6">
    <source>
        <dbReference type="ARBA" id="ARBA00023136"/>
    </source>
</evidence>
<dbReference type="InterPro" id="IPR007277">
    <property type="entry name" value="Svp26/Tex261"/>
</dbReference>
<feature type="transmembrane region" description="Helical" evidence="7">
    <location>
        <begin position="130"/>
        <end position="148"/>
    </location>
</feature>
<organism evidence="8 9">
    <name type="scientific">Oopsacas minuta</name>
    <dbReference type="NCBI Taxonomy" id="111878"/>
    <lineage>
        <taxon>Eukaryota</taxon>
        <taxon>Metazoa</taxon>
        <taxon>Porifera</taxon>
        <taxon>Hexactinellida</taxon>
        <taxon>Hexasterophora</taxon>
        <taxon>Lyssacinosida</taxon>
        <taxon>Leucopsacidae</taxon>
        <taxon>Oopsacas</taxon>
    </lineage>
</organism>
<dbReference type="GO" id="GO:0097020">
    <property type="term" value="F:COPII receptor activity"/>
    <property type="evidence" value="ECO:0007669"/>
    <property type="project" value="InterPro"/>
</dbReference>
<evidence type="ECO:0000256" key="4">
    <source>
        <dbReference type="ARBA" id="ARBA00022692"/>
    </source>
</evidence>
<comment type="similarity">
    <text evidence="2">Belongs to the SVP26 family.</text>
</comment>
<accession>A0AAV7KL62</accession>
<dbReference type="GO" id="GO:0006888">
    <property type="term" value="P:endoplasmic reticulum to Golgi vesicle-mediated transport"/>
    <property type="evidence" value="ECO:0007669"/>
    <property type="project" value="InterPro"/>
</dbReference>
<sequence>MKYKSNTFLYLLSWPGSLFQLLFITLGIAAALYYLAEIIEEYSTKSRRYVRYLLIFSVVCNIALIIDGMPYLIIINGVLLHMCYYACIKHFPYVVFTDPLFILGTVLLVLQHYLAYNYFLEYFCPFSEILAYFTFCLWLTPFTFFISATTTDTSLPLTGHQTMDSLQDIDLTNNNSMSKRKPRSNFLGIFYYLLEQKNELLYGGRNKVF</sequence>
<dbReference type="GO" id="GO:0000139">
    <property type="term" value="C:Golgi membrane"/>
    <property type="evidence" value="ECO:0007669"/>
    <property type="project" value="TreeGrafter"/>
</dbReference>
<evidence type="ECO:0000256" key="2">
    <source>
        <dbReference type="ARBA" id="ARBA00008096"/>
    </source>
</evidence>
<dbReference type="Proteomes" id="UP001165289">
    <property type="component" value="Unassembled WGS sequence"/>
</dbReference>
<evidence type="ECO:0000256" key="3">
    <source>
        <dbReference type="ARBA" id="ARBA00017877"/>
    </source>
</evidence>
<keyword evidence="6 7" id="KW-0472">Membrane</keyword>
<evidence type="ECO:0000313" key="9">
    <source>
        <dbReference type="Proteomes" id="UP001165289"/>
    </source>
</evidence>
<reference evidence="8 9" key="1">
    <citation type="journal article" date="2023" name="BMC Biol.">
        <title>The compact genome of the sponge Oopsacas minuta (Hexactinellida) is lacking key metazoan core genes.</title>
        <authorList>
            <person name="Santini S."/>
            <person name="Schenkelaars Q."/>
            <person name="Jourda C."/>
            <person name="Duchesne M."/>
            <person name="Belahbib H."/>
            <person name="Rocher C."/>
            <person name="Selva M."/>
            <person name="Riesgo A."/>
            <person name="Vervoort M."/>
            <person name="Leys S.P."/>
            <person name="Kodjabachian L."/>
            <person name="Le Bivic A."/>
            <person name="Borchiellini C."/>
            <person name="Claverie J.M."/>
            <person name="Renard E."/>
        </authorList>
    </citation>
    <scope>NUCLEOTIDE SEQUENCE [LARGE SCALE GENOMIC DNA]</scope>
    <source>
        <strain evidence="8">SPO-2</strain>
    </source>
</reference>
<feature type="transmembrane region" description="Helical" evidence="7">
    <location>
        <begin position="48"/>
        <end position="65"/>
    </location>
</feature>
<feature type="transmembrane region" description="Helical" evidence="7">
    <location>
        <begin position="12"/>
        <end position="36"/>
    </location>
</feature>